<evidence type="ECO:0000256" key="5">
    <source>
        <dbReference type="ARBA" id="ARBA00022857"/>
    </source>
</evidence>
<protein>
    <submittedName>
        <fullName evidence="9">Nitroreductase</fullName>
    </submittedName>
</protein>
<evidence type="ECO:0000313" key="9">
    <source>
        <dbReference type="EMBL" id="OEU15965.1"/>
    </source>
</evidence>
<dbReference type="InterPro" id="IPR000415">
    <property type="entry name" value="Nitroreductase-like"/>
</dbReference>
<organism evidence="9 10">
    <name type="scientific">Fragilariopsis cylindrus CCMP1102</name>
    <dbReference type="NCBI Taxonomy" id="635003"/>
    <lineage>
        <taxon>Eukaryota</taxon>
        <taxon>Sar</taxon>
        <taxon>Stramenopiles</taxon>
        <taxon>Ochrophyta</taxon>
        <taxon>Bacillariophyta</taxon>
        <taxon>Bacillariophyceae</taxon>
        <taxon>Bacillariophycidae</taxon>
        <taxon>Bacillariales</taxon>
        <taxon>Bacillariaceae</taxon>
        <taxon>Fragilariopsis</taxon>
    </lineage>
</organism>
<dbReference type="KEGG" id="fcy:FRACYDRAFT_240662"/>
<dbReference type="Proteomes" id="UP000095751">
    <property type="component" value="Unassembled WGS sequence"/>
</dbReference>
<evidence type="ECO:0000259" key="8">
    <source>
        <dbReference type="Pfam" id="PF00881"/>
    </source>
</evidence>
<keyword evidence="3" id="KW-0285">Flavoprotein</keyword>
<name>A0A1E7FD20_9STRA</name>
<dbReference type="InParanoid" id="A0A1E7FD20"/>
<reference evidence="9 10" key="1">
    <citation type="submission" date="2016-09" db="EMBL/GenBank/DDBJ databases">
        <title>Extensive genetic diversity and differential bi-allelic expression allows diatom success in the polar Southern Ocean.</title>
        <authorList>
            <consortium name="DOE Joint Genome Institute"/>
            <person name="Mock T."/>
            <person name="Otillar R.P."/>
            <person name="Strauss J."/>
            <person name="Dupont C."/>
            <person name="Frickenhaus S."/>
            <person name="Maumus F."/>
            <person name="Mcmullan M."/>
            <person name="Sanges R."/>
            <person name="Schmutz J."/>
            <person name="Toseland A."/>
            <person name="Valas R."/>
            <person name="Veluchamy A."/>
            <person name="Ward B.J."/>
            <person name="Allen A."/>
            <person name="Barry K."/>
            <person name="Falciatore A."/>
            <person name="Ferrante M."/>
            <person name="Fortunato A.E."/>
            <person name="Gloeckner G."/>
            <person name="Gruber A."/>
            <person name="Hipkin R."/>
            <person name="Janech M."/>
            <person name="Kroth P."/>
            <person name="Leese F."/>
            <person name="Lindquist E."/>
            <person name="Lyon B.R."/>
            <person name="Martin J."/>
            <person name="Mayer C."/>
            <person name="Parker M."/>
            <person name="Quesneville H."/>
            <person name="Raymond J."/>
            <person name="Uhlig C."/>
            <person name="Valentin K.U."/>
            <person name="Worden A.Z."/>
            <person name="Armbrust E.V."/>
            <person name="Bowler C."/>
            <person name="Green B."/>
            <person name="Moulton V."/>
            <person name="Van Oosterhout C."/>
            <person name="Grigoriev I."/>
        </authorList>
    </citation>
    <scope>NUCLEOTIDE SEQUENCE [LARGE SCALE GENOMIC DNA]</scope>
    <source>
        <strain evidence="9 10">CCMP1102</strain>
    </source>
</reference>
<dbReference type="AlphaFoldDB" id="A0A1E7FD20"/>
<dbReference type="Gene3D" id="3.40.109.10">
    <property type="entry name" value="NADH Oxidase"/>
    <property type="match status" value="1"/>
</dbReference>
<gene>
    <name evidence="9" type="ORF">FRACYDRAFT_240662</name>
</gene>
<evidence type="ECO:0000256" key="1">
    <source>
        <dbReference type="ARBA" id="ARBA00001917"/>
    </source>
</evidence>
<keyword evidence="7" id="KW-0520">NAD</keyword>
<dbReference type="OrthoDB" id="26525at2759"/>
<dbReference type="SUPFAM" id="SSF55469">
    <property type="entry name" value="FMN-dependent nitroreductase-like"/>
    <property type="match status" value="1"/>
</dbReference>
<evidence type="ECO:0000256" key="3">
    <source>
        <dbReference type="ARBA" id="ARBA00022630"/>
    </source>
</evidence>
<dbReference type="InterPro" id="IPR029479">
    <property type="entry name" value="Nitroreductase"/>
</dbReference>
<keyword evidence="4" id="KW-0288">FMN</keyword>
<dbReference type="PANTHER" id="PTHR43821">
    <property type="entry name" value="NAD(P)H NITROREDUCTASE YDJA-RELATED"/>
    <property type="match status" value="1"/>
</dbReference>
<evidence type="ECO:0000256" key="2">
    <source>
        <dbReference type="ARBA" id="ARBA00007118"/>
    </source>
</evidence>
<dbReference type="EMBL" id="KV784359">
    <property type="protein sequence ID" value="OEU15965.1"/>
    <property type="molecule type" value="Genomic_DNA"/>
</dbReference>
<evidence type="ECO:0000256" key="7">
    <source>
        <dbReference type="ARBA" id="ARBA00023027"/>
    </source>
</evidence>
<dbReference type="Pfam" id="PF00881">
    <property type="entry name" value="Nitroreductase"/>
    <property type="match status" value="1"/>
</dbReference>
<dbReference type="InterPro" id="IPR052530">
    <property type="entry name" value="NAD(P)H_nitroreductase"/>
</dbReference>
<proteinExistence type="inferred from homology"/>
<feature type="domain" description="Nitroreductase" evidence="8">
    <location>
        <begin position="96"/>
        <end position="264"/>
    </location>
</feature>
<sequence>MLSSSGTEAHALEVFSKYASKGLYEGQKYITQAEHLFEILCCLDIEATEDDAEIVFKYLDEDGDGRLLFNNEFYPWYINAYDAAAEVAESFQSLLVGRRSIDKFDKTLVDDDVVYRAIQCAIAAPNRECTEPWRFICVGEQTVSKFAALNEKLTNADAKEGEFSTNYKLHGDWTKIAPGWCVVTAKIRSNDDENSSDIDLPSMVNQEDYKSVCCAIQNFMLSMWSEGIGTKWTTGPVQKTEEFADLCGADHDKERVVGIIWYGYAKGGTQYADPRRRKLSVEDVLTTLP</sequence>
<evidence type="ECO:0000313" key="10">
    <source>
        <dbReference type="Proteomes" id="UP000095751"/>
    </source>
</evidence>
<comment type="similarity">
    <text evidence="2">Belongs to the nitroreductase family.</text>
</comment>
<comment type="cofactor">
    <cofactor evidence="1">
        <name>FMN</name>
        <dbReference type="ChEBI" id="CHEBI:58210"/>
    </cofactor>
</comment>
<keyword evidence="5" id="KW-0521">NADP</keyword>
<accession>A0A1E7FD20</accession>
<dbReference type="PANTHER" id="PTHR43821:SF1">
    <property type="entry name" value="NAD(P)H NITROREDUCTASE YDJA-RELATED"/>
    <property type="match status" value="1"/>
</dbReference>
<dbReference type="InterPro" id="IPR026021">
    <property type="entry name" value="YdjA-like"/>
</dbReference>
<dbReference type="GO" id="GO:0016491">
    <property type="term" value="F:oxidoreductase activity"/>
    <property type="evidence" value="ECO:0007669"/>
    <property type="project" value="UniProtKB-KW"/>
</dbReference>
<keyword evidence="10" id="KW-1185">Reference proteome</keyword>
<evidence type="ECO:0000256" key="4">
    <source>
        <dbReference type="ARBA" id="ARBA00022643"/>
    </source>
</evidence>
<dbReference type="CDD" id="cd02135">
    <property type="entry name" value="YdjA-like"/>
    <property type="match status" value="1"/>
</dbReference>
<keyword evidence="6" id="KW-0560">Oxidoreductase</keyword>
<evidence type="ECO:0000256" key="6">
    <source>
        <dbReference type="ARBA" id="ARBA00023002"/>
    </source>
</evidence>